<organism evidence="2 3">
    <name type="scientific">Dentipellis fragilis</name>
    <dbReference type="NCBI Taxonomy" id="205917"/>
    <lineage>
        <taxon>Eukaryota</taxon>
        <taxon>Fungi</taxon>
        <taxon>Dikarya</taxon>
        <taxon>Basidiomycota</taxon>
        <taxon>Agaricomycotina</taxon>
        <taxon>Agaricomycetes</taxon>
        <taxon>Russulales</taxon>
        <taxon>Hericiaceae</taxon>
        <taxon>Dentipellis</taxon>
    </lineage>
</organism>
<evidence type="ECO:0000256" key="1">
    <source>
        <dbReference type="SAM" id="MobiDB-lite"/>
    </source>
</evidence>
<sequence length="178" mass="19527">MRLPYSVRQASEKLKLPRLAHVERQHQMHDARCAMATRGGSGREEHCSATASDALTKHKAESPTLTSPRTYVNHRHEDAGSRLREPCMSMGSPVLYGRQRAPETKPGSKRWGWPSQTRLGCGPGGRSLSYLGDVDGVAASRGVCQLLEDVVWVLGGRDEHWGLRFQGSTPPPNSDSNA</sequence>
<proteinExistence type="predicted"/>
<reference evidence="2 3" key="1">
    <citation type="submission" date="2019-02" db="EMBL/GenBank/DDBJ databases">
        <title>Genome sequencing of the rare red list fungi Dentipellis fragilis.</title>
        <authorList>
            <person name="Buettner E."/>
            <person name="Kellner H."/>
        </authorList>
    </citation>
    <scope>NUCLEOTIDE SEQUENCE [LARGE SCALE GENOMIC DNA]</scope>
    <source>
        <strain evidence="2 3">DSM 105465</strain>
    </source>
</reference>
<dbReference type="EMBL" id="SEOQ01000464">
    <property type="protein sequence ID" value="TFY62433.1"/>
    <property type="molecule type" value="Genomic_DNA"/>
</dbReference>
<protein>
    <submittedName>
        <fullName evidence="2">Uncharacterized protein</fullName>
    </submittedName>
</protein>
<dbReference type="AlphaFoldDB" id="A0A4Y9YL41"/>
<evidence type="ECO:0000313" key="3">
    <source>
        <dbReference type="Proteomes" id="UP000298327"/>
    </source>
</evidence>
<gene>
    <name evidence="2" type="ORF">EVG20_g6709</name>
</gene>
<accession>A0A4Y9YL41</accession>
<dbReference type="Proteomes" id="UP000298327">
    <property type="component" value="Unassembled WGS sequence"/>
</dbReference>
<evidence type="ECO:0000313" key="2">
    <source>
        <dbReference type="EMBL" id="TFY62433.1"/>
    </source>
</evidence>
<feature type="region of interest" description="Disordered" evidence="1">
    <location>
        <begin position="38"/>
        <end position="68"/>
    </location>
</feature>
<comment type="caution">
    <text evidence="2">The sequence shown here is derived from an EMBL/GenBank/DDBJ whole genome shotgun (WGS) entry which is preliminary data.</text>
</comment>
<name>A0A4Y9YL41_9AGAM</name>
<keyword evidence="3" id="KW-1185">Reference proteome</keyword>
<feature type="region of interest" description="Disordered" evidence="1">
    <location>
        <begin position="93"/>
        <end position="115"/>
    </location>
</feature>